<feature type="compositionally biased region" description="Polar residues" evidence="1">
    <location>
        <begin position="745"/>
        <end position="762"/>
    </location>
</feature>
<feature type="compositionally biased region" description="Acidic residues" evidence="1">
    <location>
        <begin position="550"/>
        <end position="559"/>
    </location>
</feature>
<dbReference type="PANTHER" id="PTHR47432">
    <property type="entry name" value="CELL WALL ASSEMBLY REGULATOR SMI1"/>
    <property type="match status" value="1"/>
</dbReference>
<dbReference type="OrthoDB" id="2305498at2759"/>
<accession>A0A511KD32</accession>
<sequence>MFSKLFGGNKSLSVGATSSTRSERSYPSTYGDGGAVSYPTSPNGVADGLQYDDVTLGGGGDLADAGLSSAGQPRPSISQDGAFVGSSHYPPRQSVESSYPPLPSFSRPSASASTSARYPPLRATFARLHALLDSNSPALLDTLAPPLVPDDPALASLQAAIAPYRLPLAVIDSYLQGHDGQDPLAYFGGSSTGGASGGASLGGLGLVYGLWWLPLDRVEEEWRFWRRLEEAGGLAAGSGLGGDAFSASVSEAAKRKRHTARTHPYVPEEDARRQASTSSAVQDEPGVSMKGMSSFPDGWVRKRYSHPGWLPLLTDRCGNYIGVDLDPPPPSSASGPTSPTAPGAPGSSARTYGQPGQVIAFGREVDEKVVLFPGDGPGGWARFLAAFVEDLEKGEVARVGERPSNAIGGRGSNGGRARRRWSDDGDEEERGSRRGASGTSSSSGDESDDLGDGLGERAYFETGMDGEEVFGDTPRNAQTWVLRSEYRRILTQLPPASGIVALLCERSRRKWRSLGVGSAQPRTTVLQPAPRRPLSIVLPPPAQRQADVEAVGEDGEGANEEPKSTATERPPPGPFGPSGEQSKENASPTDPLTGKEAPSSAVSLVLSPPSPSASTPPPDSSASTSQLMRDAARSPPNGHDTRYLRDPPRSSRSRQQQQQPRKRAPPPPPAPIDVPLFTDLDFSDAFPSPALGQRPQVAPGASWLLSDGRVGAGMLSRLSISSAPSDSILPLSHTSSSGALRHQRQPSQETVASLANRNTSRTALVGDSPTDDKPASGAIALESPLEEVEIVSHRSE</sequence>
<feature type="region of interest" description="Disordered" evidence="1">
    <location>
        <begin position="724"/>
        <end position="796"/>
    </location>
</feature>
<evidence type="ECO:0000313" key="3">
    <source>
        <dbReference type="Proteomes" id="UP000321518"/>
    </source>
</evidence>
<dbReference type="Proteomes" id="UP000321518">
    <property type="component" value="Unassembled WGS sequence"/>
</dbReference>
<comment type="caution">
    <text evidence="2">The sequence shown here is derived from an EMBL/GenBank/DDBJ whole genome shotgun (WGS) entry which is preliminary data.</text>
</comment>
<dbReference type="PANTHER" id="PTHR47432:SF1">
    <property type="entry name" value="CELL WALL ASSEMBLY REGULATOR SMI1"/>
    <property type="match status" value="1"/>
</dbReference>
<name>A0A511KD32_RHOTO</name>
<evidence type="ECO:0000313" key="2">
    <source>
        <dbReference type="EMBL" id="GEM07856.1"/>
    </source>
</evidence>
<reference evidence="2 3" key="1">
    <citation type="submission" date="2019-07" db="EMBL/GenBank/DDBJ databases">
        <title>Rhodotorula toruloides NBRC10032 genome sequencing.</title>
        <authorList>
            <person name="Shida Y."/>
            <person name="Takaku H."/>
            <person name="Ogasawara W."/>
            <person name="Mori K."/>
        </authorList>
    </citation>
    <scope>NUCLEOTIDE SEQUENCE [LARGE SCALE GENOMIC DNA]</scope>
    <source>
        <strain evidence="2 3">NBRC10032</strain>
    </source>
</reference>
<feature type="compositionally biased region" description="Polar residues" evidence="1">
    <location>
        <begin position="10"/>
        <end position="28"/>
    </location>
</feature>
<protein>
    <submittedName>
        <fullName evidence="2">Glucan synthesis regulatory protein</fullName>
    </submittedName>
</protein>
<dbReference type="AlphaFoldDB" id="A0A511KD32"/>
<dbReference type="GO" id="GO:0043332">
    <property type="term" value="C:mating projection tip"/>
    <property type="evidence" value="ECO:0007669"/>
    <property type="project" value="TreeGrafter"/>
</dbReference>
<feature type="region of interest" description="Disordered" evidence="1">
    <location>
        <begin position="399"/>
        <end position="457"/>
    </location>
</feature>
<feature type="compositionally biased region" description="Low complexity" evidence="1">
    <location>
        <begin position="597"/>
        <end position="607"/>
    </location>
</feature>
<feature type="compositionally biased region" description="Low complexity" evidence="1">
    <location>
        <begin position="332"/>
        <end position="349"/>
    </location>
</feature>
<feature type="compositionally biased region" description="Pro residues" evidence="1">
    <location>
        <begin position="608"/>
        <end position="619"/>
    </location>
</feature>
<feature type="region of interest" description="Disordered" evidence="1">
    <location>
        <begin position="321"/>
        <end position="354"/>
    </location>
</feature>
<feature type="region of interest" description="Disordered" evidence="1">
    <location>
        <begin position="1"/>
        <end position="115"/>
    </location>
</feature>
<feature type="region of interest" description="Disordered" evidence="1">
    <location>
        <begin position="253"/>
        <end position="289"/>
    </location>
</feature>
<organism evidence="2 3">
    <name type="scientific">Rhodotorula toruloides</name>
    <name type="common">Yeast</name>
    <name type="synonym">Rhodosporidium toruloides</name>
    <dbReference type="NCBI Taxonomy" id="5286"/>
    <lineage>
        <taxon>Eukaryota</taxon>
        <taxon>Fungi</taxon>
        <taxon>Dikarya</taxon>
        <taxon>Basidiomycota</taxon>
        <taxon>Pucciniomycotina</taxon>
        <taxon>Microbotryomycetes</taxon>
        <taxon>Sporidiobolales</taxon>
        <taxon>Sporidiobolaceae</taxon>
        <taxon>Rhodotorula</taxon>
    </lineage>
</organism>
<feature type="region of interest" description="Disordered" evidence="1">
    <location>
        <begin position="512"/>
        <end position="696"/>
    </location>
</feature>
<feature type="compositionally biased region" description="Basic and acidic residues" evidence="1">
    <location>
        <begin position="639"/>
        <end position="649"/>
    </location>
</feature>
<dbReference type="InterPro" id="IPR051873">
    <property type="entry name" value="KNR4/SMI1_regulator"/>
</dbReference>
<feature type="compositionally biased region" description="Low complexity" evidence="1">
    <location>
        <begin position="104"/>
        <end position="115"/>
    </location>
</feature>
<dbReference type="GO" id="GO:0070880">
    <property type="term" value="P:fungal-type cell wall beta-glucan biosynthetic process"/>
    <property type="evidence" value="ECO:0007669"/>
    <property type="project" value="TreeGrafter"/>
</dbReference>
<gene>
    <name evidence="2" type="ORF">Rt10032_c04g1873</name>
</gene>
<proteinExistence type="predicted"/>
<dbReference type="EMBL" id="BJWK01000004">
    <property type="protein sequence ID" value="GEM07856.1"/>
    <property type="molecule type" value="Genomic_DNA"/>
</dbReference>
<feature type="compositionally biased region" description="Low complexity" evidence="1">
    <location>
        <begin position="434"/>
        <end position="444"/>
    </location>
</feature>
<evidence type="ECO:0000256" key="1">
    <source>
        <dbReference type="SAM" id="MobiDB-lite"/>
    </source>
</evidence>
<feature type="compositionally biased region" description="Low complexity" evidence="1">
    <location>
        <begin position="62"/>
        <end position="71"/>
    </location>
</feature>